<dbReference type="NCBIfam" id="TIGR00007">
    <property type="entry name" value="1-(5-phosphoribosyl)-5-[(5-phosphoribosylamino)methylideneamino]imidazole-4-carboxamide isomerase"/>
    <property type="match status" value="1"/>
</dbReference>
<dbReference type="GO" id="GO:0003949">
    <property type="term" value="F:1-(5-phosphoribosyl)-5-[(5-phosphoribosylamino)methylideneamino]imidazole-4-carboxamide isomerase activity"/>
    <property type="evidence" value="ECO:0007669"/>
    <property type="project" value="UniProtKB-EC"/>
</dbReference>
<evidence type="ECO:0000256" key="13">
    <source>
        <dbReference type="RuleBase" id="RU003657"/>
    </source>
</evidence>
<keyword evidence="16" id="KW-1185">Reference proteome</keyword>
<evidence type="ECO:0000256" key="12">
    <source>
        <dbReference type="HAMAP-Rule" id="MF_01014"/>
    </source>
</evidence>
<keyword evidence="8 12" id="KW-0028">Amino-acid biosynthesis</keyword>
<feature type="active site" description="Proton acceptor" evidence="12">
    <location>
        <position position="8"/>
    </location>
</feature>
<dbReference type="Pfam" id="PF00977">
    <property type="entry name" value="His_biosynth"/>
    <property type="match status" value="1"/>
</dbReference>
<dbReference type="HAMAP" id="MF_01014">
    <property type="entry name" value="HisA"/>
    <property type="match status" value="1"/>
</dbReference>
<dbReference type="InterPro" id="IPR006062">
    <property type="entry name" value="His_biosynth"/>
</dbReference>
<keyword evidence="10 12" id="KW-0413">Isomerase</keyword>
<dbReference type="InterPro" id="IPR013785">
    <property type="entry name" value="Aldolase_TIM"/>
</dbReference>
<dbReference type="InterPro" id="IPR044524">
    <property type="entry name" value="Isoase_HisA-like"/>
</dbReference>
<comment type="subcellular location">
    <subcellularLocation>
        <location evidence="2 12 14">Cytoplasm</location>
    </subcellularLocation>
</comment>
<protein>
    <recommendedName>
        <fullName evidence="6 12">1-(5-phosphoribosyl)-5-[(5-phosphoribosylamino)methylideneamino] imidazole-4-carboxamide isomerase</fullName>
        <ecNumber evidence="5 12">5.3.1.16</ecNumber>
    </recommendedName>
    <alternativeName>
        <fullName evidence="11 12">Phosphoribosylformimino-5-aminoimidazole carboxamide ribotide isomerase</fullName>
    </alternativeName>
</protein>
<dbReference type="PANTHER" id="PTHR43090:SF2">
    <property type="entry name" value="1-(5-PHOSPHORIBOSYL)-5-[(5-PHOSPHORIBOSYLAMINO)METHYLIDENEAMINO] IMIDAZOLE-4-CARBOXAMIDE ISOMERASE"/>
    <property type="match status" value="1"/>
</dbReference>
<dbReference type="EC" id="5.3.1.16" evidence="5 12"/>
<dbReference type="Gene3D" id="3.20.20.70">
    <property type="entry name" value="Aldolase class I"/>
    <property type="match status" value="1"/>
</dbReference>
<organism evidence="15 16">
    <name type="scientific">Heyndrickxia acidicola</name>
    <dbReference type="NCBI Taxonomy" id="209389"/>
    <lineage>
        <taxon>Bacteria</taxon>
        <taxon>Bacillati</taxon>
        <taxon>Bacillota</taxon>
        <taxon>Bacilli</taxon>
        <taxon>Bacillales</taxon>
        <taxon>Bacillaceae</taxon>
        <taxon>Heyndrickxia</taxon>
    </lineage>
</organism>
<evidence type="ECO:0000256" key="11">
    <source>
        <dbReference type="ARBA" id="ARBA00030547"/>
    </source>
</evidence>
<dbReference type="PANTHER" id="PTHR43090">
    <property type="entry name" value="1-(5-PHOSPHORIBOSYL)-5-[(5-PHOSPHORIBOSYLAMINO)METHYLIDENEAMINO] IMIDAZOLE-4-CARBOXAMIDE ISOMERASE"/>
    <property type="match status" value="1"/>
</dbReference>
<dbReference type="EMBL" id="JARMAB010000002">
    <property type="protein sequence ID" value="MED1201606.1"/>
    <property type="molecule type" value="Genomic_DNA"/>
</dbReference>
<accession>A0ABU6MC67</accession>
<sequence>MRIVPAIDLIDGKCVRLYQGDFKQSTQVGEDPESQLKRFIQDGAELIHIVDLDGARIGEPVQYELISRLCSQSSIPVEVGGGIRNINSVEKYVNAGVSRIVLGTAALENMNFVEEALSRYPEHIVIGIDAKDGKVAVRGWETVSKIDFLEFAKQLADKGAKTIVFTDISRDGTMSGPNVEQLVQLLKKVDCHIVASGGISSNEDIKTLENIGITEAIVGKAIYEGRVSLQEDNR</sequence>
<dbReference type="InterPro" id="IPR023016">
    <property type="entry name" value="HisA/PriA"/>
</dbReference>
<comment type="catalytic activity">
    <reaction evidence="1 12 14">
        <text>1-(5-phospho-beta-D-ribosyl)-5-[(5-phospho-beta-D-ribosylamino)methylideneamino]imidazole-4-carboxamide = 5-[(5-phospho-1-deoxy-D-ribulos-1-ylimino)methylamino]-1-(5-phospho-beta-D-ribosyl)imidazole-4-carboxamide</text>
        <dbReference type="Rhea" id="RHEA:15469"/>
        <dbReference type="ChEBI" id="CHEBI:58435"/>
        <dbReference type="ChEBI" id="CHEBI:58525"/>
        <dbReference type="EC" id="5.3.1.16"/>
    </reaction>
</comment>
<evidence type="ECO:0000256" key="6">
    <source>
        <dbReference type="ARBA" id="ARBA00018464"/>
    </source>
</evidence>
<evidence type="ECO:0000256" key="2">
    <source>
        <dbReference type="ARBA" id="ARBA00004496"/>
    </source>
</evidence>
<keyword evidence="9 12" id="KW-0368">Histidine biosynthesis</keyword>
<comment type="caution">
    <text evidence="15">The sequence shown here is derived from an EMBL/GenBank/DDBJ whole genome shotgun (WGS) entry which is preliminary data.</text>
</comment>
<evidence type="ECO:0000256" key="10">
    <source>
        <dbReference type="ARBA" id="ARBA00023235"/>
    </source>
</evidence>
<evidence type="ECO:0000256" key="14">
    <source>
        <dbReference type="RuleBase" id="RU003658"/>
    </source>
</evidence>
<dbReference type="Proteomes" id="UP001341444">
    <property type="component" value="Unassembled WGS sequence"/>
</dbReference>
<comment type="pathway">
    <text evidence="3 12 14">Amino-acid biosynthesis; L-histidine biosynthesis; L-histidine from 5-phospho-alpha-D-ribose 1-diphosphate: step 4/9.</text>
</comment>
<evidence type="ECO:0000256" key="3">
    <source>
        <dbReference type="ARBA" id="ARBA00005133"/>
    </source>
</evidence>
<evidence type="ECO:0000313" key="16">
    <source>
        <dbReference type="Proteomes" id="UP001341444"/>
    </source>
</evidence>
<feature type="active site" description="Proton donor" evidence="12">
    <location>
        <position position="129"/>
    </location>
</feature>
<evidence type="ECO:0000256" key="7">
    <source>
        <dbReference type="ARBA" id="ARBA00022490"/>
    </source>
</evidence>
<proteinExistence type="inferred from homology"/>
<evidence type="ECO:0000256" key="1">
    <source>
        <dbReference type="ARBA" id="ARBA00000901"/>
    </source>
</evidence>
<dbReference type="RefSeq" id="WP_066263335.1">
    <property type="nucleotide sequence ID" value="NZ_JARMAB010000002.1"/>
</dbReference>
<dbReference type="InterPro" id="IPR006063">
    <property type="entry name" value="HisA_bact_arch"/>
</dbReference>
<keyword evidence="7 12" id="KW-0963">Cytoplasm</keyword>
<name>A0ABU6MC67_9BACI</name>
<comment type="similarity">
    <text evidence="4 12 13">Belongs to the HisA/HisF family.</text>
</comment>
<evidence type="ECO:0000256" key="9">
    <source>
        <dbReference type="ARBA" id="ARBA00023102"/>
    </source>
</evidence>
<dbReference type="SUPFAM" id="SSF51366">
    <property type="entry name" value="Ribulose-phoshate binding barrel"/>
    <property type="match status" value="1"/>
</dbReference>
<gene>
    <name evidence="12 15" type="primary">hisA</name>
    <name evidence="15" type="ORF">P4T90_00705</name>
</gene>
<evidence type="ECO:0000256" key="8">
    <source>
        <dbReference type="ARBA" id="ARBA00022605"/>
    </source>
</evidence>
<evidence type="ECO:0000256" key="5">
    <source>
        <dbReference type="ARBA" id="ARBA00012550"/>
    </source>
</evidence>
<dbReference type="CDD" id="cd04732">
    <property type="entry name" value="HisA"/>
    <property type="match status" value="1"/>
</dbReference>
<reference evidence="15 16" key="1">
    <citation type="submission" date="2023-03" db="EMBL/GenBank/DDBJ databases">
        <title>Bacillus Genome Sequencing.</title>
        <authorList>
            <person name="Dunlap C."/>
        </authorList>
    </citation>
    <scope>NUCLEOTIDE SEQUENCE [LARGE SCALE GENOMIC DNA]</scope>
    <source>
        <strain evidence="15 16">B-23453</strain>
    </source>
</reference>
<evidence type="ECO:0000313" key="15">
    <source>
        <dbReference type="EMBL" id="MED1201606.1"/>
    </source>
</evidence>
<evidence type="ECO:0000256" key="4">
    <source>
        <dbReference type="ARBA" id="ARBA00009667"/>
    </source>
</evidence>
<dbReference type="InterPro" id="IPR011060">
    <property type="entry name" value="RibuloseP-bd_barrel"/>
</dbReference>